<keyword evidence="12" id="KW-1185">Reference proteome</keyword>
<dbReference type="KEGG" id="trg:TRUGW13939_10312"/>
<sequence length="498" mass="56284">MLTSYSLSLLPLLAASISIFILYWFANAVYVLYLHPLARFPGPKLWLLTQVPFVRALRRGQFIHRIRELHAQYGPVVRWAPNEVSYVSPEAWKDIYGHHGAGKDFPRNPLWYPRSQNGAHTILSADNVSHARIRKLLSRGFSETSLREQEPIIQEYMSMLVARLRAHAQAGRPVSIGDYIQFATVDIAGELIFGESFDCVANEEAHQWIKVTFGFFKRLIHGGSFVFLVPWIRPLLPYIIPKRVLEQAQQRFAFSSGKAGKRLELGENARHVDLVSHMFHNGKGLNRAEIDASADILISAGSETTATALTGILQYLLRTPATMSRLQDEIRGAIRTADALTLDNVNRLPYLTAVLHEGLRMCPPAPSIRPRLVPEGGAMVCGSWLPAGTSVGIPVWTALRYPANFAKPDTFLPERWLDASQGGVSLQPHNTNVFMPFSYGPRDCLGRRLGWAELRVILATLVWHFDMINRSPENRWEEQLEFVMWEKKPLMLQLTCRS</sequence>
<evidence type="ECO:0000256" key="3">
    <source>
        <dbReference type="ARBA" id="ARBA00022617"/>
    </source>
</evidence>
<keyword evidence="4 8" id="KW-0479">Metal-binding</keyword>
<dbReference type="EMBL" id="CP055902">
    <property type="protein sequence ID" value="QKX63143.1"/>
    <property type="molecule type" value="Genomic_DNA"/>
</dbReference>
<reference evidence="12" key="1">
    <citation type="submission" date="2020-06" db="EMBL/GenBank/DDBJ databases">
        <title>A chromosome-scale genome assembly of Talaromyces rugulosus W13939.</title>
        <authorList>
            <person name="Wang B."/>
            <person name="Guo L."/>
            <person name="Ye K."/>
            <person name="Wang L."/>
        </authorList>
    </citation>
    <scope>NUCLEOTIDE SEQUENCE [LARGE SCALE GENOMIC DNA]</scope>
    <source>
        <strain evidence="12">W13939</strain>
    </source>
</reference>
<feature type="binding site" description="axial binding residue" evidence="8">
    <location>
        <position position="444"/>
    </location>
    <ligand>
        <name>heme</name>
        <dbReference type="ChEBI" id="CHEBI:30413"/>
    </ligand>
    <ligandPart>
        <name>Fe</name>
        <dbReference type="ChEBI" id="CHEBI:18248"/>
    </ligandPart>
</feature>
<dbReference type="InterPro" id="IPR001128">
    <property type="entry name" value="Cyt_P450"/>
</dbReference>
<dbReference type="AlphaFoldDB" id="A0A7H8RF23"/>
<dbReference type="InterPro" id="IPR050121">
    <property type="entry name" value="Cytochrome_P450_monoxygenase"/>
</dbReference>
<proteinExistence type="inferred from homology"/>
<protein>
    <recommendedName>
        <fullName evidence="13">Cytochrome P450</fullName>
    </recommendedName>
</protein>
<keyword evidence="10" id="KW-0472">Membrane</keyword>
<keyword evidence="7 9" id="KW-0503">Monooxygenase</keyword>
<organism evidence="11 12">
    <name type="scientific">Talaromyces rugulosus</name>
    <name type="common">Penicillium rugulosum</name>
    <dbReference type="NCBI Taxonomy" id="121627"/>
    <lineage>
        <taxon>Eukaryota</taxon>
        <taxon>Fungi</taxon>
        <taxon>Dikarya</taxon>
        <taxon>Ascomycota</taxon>
        <taxon>Pezizomycotina</taxon>
        <taxon>Eurotiomycetes</taxon>
        <taxon>Eurotiomycetidae</taxon>
        <taxon>Eurotiales</taxon>
        <taxon>Trichocomaceae</taxon>
        <taxon>Talaromyces</taxon>
        <taxon>Talaromyces sect. Islandici</taxon>
    </lineage>
</organism>
<comment type="cofactor">
    <cofactor evidence="1 8">
        <name>heme</name>
        <dbReference type="ChEBI" id="CHEBI:30413"/>
    </cofactor>
</comment>
<dbReference type="PROSITE" id="PS00086">
    <property type="entry name" value="CYTOCHROME_P450"/>
    <property type="match status" value="1"/>
</dbReference>
<keyword evidence="10" id="KW-1133">Transmembrane helix</keyword>
<name>A0A7H8RF23_TALRU</name>
<dbReference type="Proteomes" id="UP000509510">
    <property type="component" value="Chromosome V"/>
</dbReference>
<dbReference type="RefSeq" id="XP_035349317.1">
    <property type="nucleotide sequence ID" value="XM_035493424.1"/>
</dbReference>
<dbReference type="PANTHER" id="PTHR24305:SF210">
    <property type="entry name" value="CYTOCHROME P450 MONOOXYGENASE ASQL-RELATED"/>
    <property type="match status" value="1"/>
</dbReference>
<keyword evidence="5 9" id="KW-0560">Oxidoreductase</keyword>
<dbReference type="PRINTS" id="PR00463">
    <property type="entry name" value="EP450I"/>
</dbReference>
<evidence type="ECO:0000256" key="6">
    <source>
        <dbReference type="ARBA" id="ARBA00023004"/>
    </source>
</evidence>
<dbReference type="GO" id="GO:0020037">
    <property type="term" value="F:heme binding"/>
    <property type="evidence" value="ECO:0007669"/>
    <property type="project" value="InterPro"/>
</dbReference>
<feature type="transmembrane region" description="Helical" evidence="10">
    <location>
        <begin position="12"/>
        <end position="34"/>
    </location>
</feature>
<dbReference type="GeneID" id="55997792"/>
<evidence type="ECO:0000256" key="2">
    <source>
        <dbReference type="ARBA" id="ARBA00010617"/>
    </source>
</evidence>
<dbReference type="PRINTS" id="PR00385">
    <property type="entry name" value="P450"/>
</dbReference>
<dbReference type="Pfam" id="PF00067">
    <property type="entry name" value="p450"/>
    <property type="match status" value="1"/>
</dbReference>
<dbReference type="InterPro" id="IPR002401">
    <property type="entry name" value="Cyt_P450_E_grp-I"/>
</dbReference>
<dbReference type="InterPro" id="IPR036396">
    <property type="entry name" value="Cyt_P450_sf"/>
</dbReference>
<gene>
    <name evidence="11" type="ORF">TRUGW13939_10312</name>
</gene>
<keyword evidence="10" id="KW-0812">Transmembrane</keyword>
<dbReference type="GO" id="GO:0016705">
    <property type="term" value="F:oxidoreductase activity, acting on paired donors, with incorporation or reduction of molecular oxygen"/>
    <property type="evidence" value="ECO:0007669"/>
    <property type="project" value="InterPro"/>
</dbReference>
<evidence type="ECO:0000256" key="5">
    <source>
        <dbReference type="ARBA" id="ARBA00023002"/>
    </source>
</evidence>
<evidence type="ECO:0000313" key="11">
    <source>
        <dbReference type="EMBL" id="QKX63143.1"/>
    </source>
</evidence>
<dbReference type="Gene3D" id="1.10.630.10">
    <property type="entry name" value="Cytochrome P450"/>
    <property type="match status" value="1"/>
</dbReference>
<evidence type="ECO:0000256" key="4">
    <source>
        <dbReference type="ARBA" id="ARBA00022723"/>
    </source>
</evidence>
<dbReference type="SUPFAM" id="SSF48264">
    <property type="entry name" value="Cytochrome P450"/>
    <property type="match status" value="1"/>
</dbReference>
<keyword evidence="6 8" id="KW-0408">Iron</keyword>
<dbReference type="PANTHER" id="PTHR24305">
    <property type="entry name" value="CYTOCHROME P450"/>
    <property type="match status" value="1"/>
</dbReference>
<evidence type="ECO:0000256" key="1">
    <source>
        <dbReference type="ARBA" id="ARBA00001971"/>
    </source>
</evidence>
<evidence type="ECO:0000256" key="10">
    <source>
        <dbReference type="SAM" id="Phobius"/>
    </source>
</evidence>
<dbReference type="GO" id="GO:0004497">
    <property type="term" value="F:monooxygenase activity"/>
    <property type="evidence" value="ECO:0007669"/>
    <property type="project" value="UniProtKB-KW"/>
</dbReference>
<evidence type="ECO:0000256" key="8">
    <source>
        <dbReference type="PIRSR" id="PIRSR602401-1"/>
    </source>
</evidence>
<keyword evidence="3 8" id="KW-0349">Heme</keyword>
<evidence type="ECO:0008006" key="13">
    <source>
        <dbReference type="Google" id="ProtNLM"/>
    </source>
</evidence>
<evidence type="ECO:0000256" key="7">
    <source>
        <dbReference type="ARBA" id="ARBA00023033"/>
    </source>
</evidence>
<evidence type="ECO:0000256" key="9">
    <source>
        <dbReference type="RuleBase" id="RU000461"/>
    </source>
</evidence>
<dbReference type="GO" id="GO:0005506">
    <property type="term" value="F:iron ion binding"/>
    <property type="evidence" value="ECO:0007669"/>
    <property type="project" value="InterPro"/>
</dbReference>
<accession>A0A7H8RF23</accession>
<evidence type="ECO:0000313" key="12">
    <source>
        <dbReference type="Proteomes" id="UP000509510"/>
    </source>
</evidence>
<dbReference type="InterPro" id="IPR017972">
    <property type="entry name" value="Cyt_P450_CS"/>
</dbReference>
<comment type="similarity">
    <text evidence="2 9">Belongs to the cytochrome P450 family.</text>
</comment>
<dbReference type="CDD" id="cd11058">
    <property type="entry name" value="CYP60B-like"/>
    <property type="match status" value="1"/>
</dbReference>
<dbReference type="OrthoDB" id="1470350at2759"/>